<name>A0A212JMB4_9BACT</name>
<evidence type="ECO:0008006" key="3">
    <source>
        <dbReference type="Google" id="ProtNLM"/>
    </source>
</evidence>
<feature type="transmembrane region" description="Helical" evidence="1">
    <location>
        <begin position="48"/>
        <end position="69"/>
    </location>
</feature>
<protein>
    <recommendedName>
        <fullName evidence="3">Conjugative transposon protein TraF</fullName>
    </recommendedName>
</protein>
<sequence>MEYNINKGIGKSVEFKGLKAQYLFIFAGGLLAVFIVFVVMYMAGVDQWICIGFGIITASVLVWLTFNLNTKYGEHGLMKLLAKRQHPRFLINRRNSRRLFQYRKKKEVWNA</sequence>
<evidence type="ECO:0000256" key="1">
    <source>
        <dbReference type="SAM" id="Phobius"/>
    </source>
</evidence>
<organism evidence="2">
    <name type="scientific">uncultured Dysgonomonas sp</name>
    <dbReference type="NCBI Taxonomy" id="206096"/>
    <lineage>
        <taxon>Bacteria</taxon>
        <taxon>Pseudomonadati</taxon>
        <taxon>Bacteroidota</taxon>
        <taxon>Bacteroidia</taxon>
        <taxon>Bacteroidales</taxon>
        <taxon>Dysgonomonadaceae</taxon>
        <taxon>Dysgonomonas</taxon>
        <taxon>environmental samples</taxon>
    </lineage>
</organism>
<proteinExistence type="predicted"/>
<dbReference type="RefSeq" id="WP_291029978.1">
    <property type="nucleotide sequence ID" value="NZ_CALESN010000081.1"/>
</dbReference>
<accession>A0A212JMB4</accession>
<gene>
    <name evidence="2" type="ORF">KL86DYS1_20231</name>
</gene>
<keyword evidence="1" id="KW-1133">Transmembrane helix</keyword>
<keyword evidence="1" id="KW-0812">Transmembrane</keyword>
<dbReference type="InterPro" id="IPR025407">
    <property type="entry name" value="DUF4133"/>
</dbReference>
<dbReference type="Pfam" id="PF13571">
    <property type="entry name" value="DUF4133"/>
    <property type="match status" value="1"/>
</dbReference>
<feature type="transmembrane region" description="Helical" evidence="1">
    <location>
        <begin position="21"/>
        <end position="42"/>
    </location>
</feature>
<dbReference type="EMBL" id="FLUM01000002">
    <property type="protein sequence ID" value="SBW00583.1"/>
    <property type="molecule type" value="Genomic_DNA"/>
</dbReference>
<keyword evidence="1" id="KW-0472">Membrane</keyword>
<reference evidence="2" key="1">
    <citation type="submission" date="2016-04" db="EMBL/GenBank/DDBJ databases">
        <authorList>
            <person name="Evans L.H."/>
            <person name="Alamgir A."/>
            <person name="Owens N."/>
            <person name="Weber N.D."/>
            <person name="Virtaneva K."/>
            <person name="Barbian K."/>
            <person name="Babar A."/>
            <person name="Rosenke K."/>
        </authorList>
    </citation>
    <scope>NUCLEOTIDE SEQUENCE</scope>
    <source>
        <strain evidence="2">86-1</strain>
    </source>
</reference>
<evidence type="ECO:0000313" key="2">
    <source>
        <dbReference type="EMBL" id="SBW00583.1"/>
    </source>
</evidence>
<dbReference type="AlphaFoldDB" id="A0A212JMB4"/>